<proteinExistence type="predicted"/>
<reference evidence="1 2" key="2">
    <citation type="submission" date="2008-10" db="EMBL/GenBank/DDBJ databases">
        <authorList>
            <person name="Fulton L."/>
            <person name="Clifton S."/>
            <person name="Fulton B."/>
            <person name="Xu J."/>
            <person name="Minx P."/>
            <person name="Pepin K.H."/>
            <person name="Johnson M."/>
            <person name="Bhonagiri V."/>
            <person name="Nash W.E."/>
            <person name="Mardis E.R."/>
            <person name="Wilson R.K."/>
        </authorList>
    </citation>
    <scope>NUCLEOTIDE SEQUENCE [LARGE SCALE GENOMIC DNA]</scope>
    <source>
        <strain evidence="1 2">DSM 18315</strain>
    </source>
</reference>
<dbReference type="AlphaFoldDB" id="B7B5E7"/>
<protein>
    <submittedName>
        <fullName evidence="1">Uncharacterized protein</fullName>
    </submittedName>
</protein>
<accession>B7B5E7</accession>
<dbReference type="Proteomes" id="UP000005510">
    <property type="component" value="Unassembled WGS sequence"/>
</dbReference>
<comment type="caution">
    <text evidence="1">The sequence shown here is derived from an EMBL/GenBank/DDBJ whole genome shotgun (WGS) entry which is preliminary data.</text>
</comment>
<gene>
    <name evidence="1" type="ORF">PRABACTJOHN_00240</name>
</gene>
<evidence type="ECO:0000313" key="2">
    <source>
        <dbReference type="Proteomes" id="UP000005510"/>
    </source>
</evidence>
<organism evidence="1 2">
    <name type="scientific">Parabacteroides johnsonii DSM 18315</name>
    <dbReference type="NCBI Taxonomy" id="537006"/>
    <lineage>
        <taxon>Bacteria</taxon>
        <taxon>Pseudomonadati</taxon>
        <taxon>Bacteroidota</taxon>
        <taxon>Bacteroidia</taxon>
        <taxon>Bacteroidales</taxon>
        <taxon>Tannerellaceae</taxon>
        <taxon>Parabacteroides</taxon>
    </lineage>
</organism>
<reference evidence="1 2" key="1">
    <citation type="submission" date="2008-10" db="EMBL/GenBank/DDBJ databases">
        <title>Draft genome sequence of Parabacteroides johnsonii (DSM 18315).</title>
        <authorList>
            <person name="Sudarsanam P."/>
            <person name="Ley R."/>
            <person name="Guruge J."/>
            <person name="Turnbaugh P.J."/>
            <person name="Mahowald M."/>
            <person name="Liep D."/>
            <person name="Gordon J."/>
        </authorList>
    </citation>
    <scope>NUCLEOTIDE SEQUENCE [LARGE SCALE GENOMIC DNA]</scope>
    <source>
        <strain evidence="1 2">DSM 18315</strain>
    </source>
</reference>
<dbReference type="HOGENOM" id="CLU_3293706_0_0_10"/>
<dbReference type="EMBL" id="ABYH01000029">
    <property type="protein sequence ID" value="EEC98329.1"/>
    <property type="molecule type" value="Genomic_DNA"/>
</dbReference>
<evidence type="ECO:0000313" key="1">
    <source>
        <dbReference type="EMBL" id="EEC98329.1"/>
    </source>
</evidence>
<name>B7B5E7_9BACT</name>
<sequence>MLIRKNIEKEKILRKRIVGLKVMRIFAKRKSYAMVFDYKI</sequence>